<sequence>MKEFFRYISFLILFSILICIGAMLSNRFDGRSAIDYLELNKKVEYIWNKTISFLNNYYKKNITF</sequence>
<reference evidence="2" key="1">
    <citation type="submission" date="2018-04" db="EMBL/GenBank/DDBJ databases">
        <title>Draft genome sequence of the Candidatus Spirobacillus cienkowskii, a pathogen of freshwater Daphnia species, reconstructed from hemolymph metagenomic reads.</title>
        <authorList>
            <person name="Bresciani L."/>
            <person name="Lemos L.N."/>
            <person name="Wale N."/>
            <person name="Lin J.Y."/>
            <person name="Fernandes G.R."/>
            <person name="Duffy M.A."/>
            <person name="Rodrigues J.M."/>
        </authorList>
    </citation>
    <scope>NUCLEOTIDE SEQUENCE [LARGE SCALE GENOMIC DNA]</scope>
    <source>
        <strain evidence="2">Binning01</strain>
    </source>
</reference>
<feature type="transmembrane region" description="Helical" evidence="1">
    <location>
        <begin position="6"/>
        <end position="24"/>
    </location>
</feature>
<evidence type="ECO:0000256" key="1">
    <source>
        <dbReference type="SAM" id="Phobius"/>
    </source>
</evidence>
<dbReference type="AlphaFoldDB" id="A0A369KYB9"/>
<keyword evidence="3" id="KW-1185">Reference proteome</keyword>
<evidence type="ECO:0000313" key="3">
    <source>
        <dbReference type="Proteomes" id="UP000253934"/>
    </source>
</evidence>
<keyword evidence="1" id="KW-0812">Transmembrane</keyword>
<dbReference type="Proteomes" id="UP000253934">
    <property type="component" value="Unassembled WGS sequence"/>
</dbReference>
<keyword evidence="1" id="KW-0472">Membrane</keyword>
<dbReference type="EMBL" id="QOVW01000035">
    <property type="protein sequence ID" value="RDB36723.1"/>
    <property type="molecule type" value="Genomic_DNA"/>
</dbReference>
<protein>
    <submittedName>
        <fullName evidence="2">Uncharacterized protein</fullName>
    </submittedName>
</protein>
<organism evidence="2 3">
    <name type="scientific">Spirobacillus cienkowskii</name>
    <dbReference type="NCBI Taxonomy" id="495820"/>
    <lineage>
        <taxon>Bacteria</taxon>
        <taxon>Pseudomonadati</taxon>
        <taxon>Bdellovibrionota</taxon>
        <taxon>Oligoflexia</taxon>
        <taxon>Silvanigrellales</taxon>
        <taxon>Spirobacillus</taxon>
    </lineage>
</organism>
<name>A0A369KYB9_9BACT</name>
<comment type="caution">
    <text evidence="2">The sequence shown here is derived from an EMBL/GenBank/DDBJ whole genome shotgun (WGS) entry which is preliminary data.</text>
</comment>
<gene>
    <name evidence="2" type="ORF">DCC88_03610</name>
</gene>
<keyword evidence="1" id="KW-1133">Transmembrane helix</keyword>
<accession>A0A369KYB9</accession>
<proteinExistence type="predicted"/>
<evidence type="ECO:0000313" key="2">
    <source>
        <dbReference type="EMBL" id="RDB36723.1"/>
    </source>
</evidence>